<sequence length="125" mass="13821">MSPKRAAEPRQAPHNGVTADTASQLYEALGPVQRELKRRHIPCLRVSMISLELWGRQPLAFPEYHTPAIEVWDRQGKIVAAITVSVDLSHFCVALPSQQSRPHLVPAQAPELVAALIPGYDREGL</sequence>
<evidence type="ECO:0000313" key="3">
    <source>
        <dbReference type="Proteomes" id="UP001597097"/>
    </source>
</evidence>
<organism evidence="2 3">
    <name type="scientific">Nonomuraea guangzhouensis</name>
    <dbReference type="NCBI Taxonomy" id="1291555"/>
    <lineage>
        <taxon>Bacteria</taxon>
        <taxon>Bacillati</taxon>
        <taxon>Actinomycetota</taxon>
        <taxon>Actinomycetes</taxon>
        <taxon>Streptosporangiales</taxon>
        <taxon>Streptosporangiaceae</taxon>
        <taxon>Nonomuraea</taxon>
    </lineage>
</organism>
<name>A0ABW4GA13_9ACTN</name>
<evidence type="ECO:0000313" key="2">
    <source>
        <dbReference type="EMBL" id="MFD1539579.1"/>
    </source>
</evidence>
<proteinExistence type="predicted"/>
<reference evidence="3" key="1">
    <citation type="journal article" date="2019" name="Int. J. Syst. Evol. Microbiol.">
        <title>The Global Catalogue of Microorganisms (GCM) 10K type strain sequencing project: providing services to taxonomists for standard genome sequencing and annotation.</title>
        <authorList>
            <consortium name="The Broad Institute Genomics Platform"/>
            <consortium name="The Broad Institute Genome Sequencing Center for Infectious Disease"/>
            <person name="Wu L."/>
            <person name="Ma J."/>
        </authorList>
    </citation>
    <scope>NUCLEOTIDE SEQUENCE [LARGE SCALE GENOMIC DNA]</scope>
    <source>
        <strain evidence="3">CGMCC 1.15399</strain>
    </source>
</reference>
<dbReference type="EMBL" id="JBHUCM010000017">
    <property type="protein sequence ID" value="MFD1539579.1"/>
    <property type="molecule type" value="Genomic_DNA"/>
</dbReference>
<protein>
    <submittedName>
        <fullName evidence="2">Uncharacterized protein</fullName>
    </submittedName>
</protein>
<dbReference type="Proteomes" id="UP001597097">
    <property type="component" value="Unassembled WGS sequence"/>
</dbReference>
<feature type="region of interest" description="Disordered" evidence="1">
    <location>
        <begin position="1"/>
        <end position="20"/>
    </location>
</feature>
<evidence type="ECO:0000256" key="1">
    <source>
        <dbReference type="SAM" id="MobiDB-lite"/>
    </source>
</evidence>
<keyword evidence="3" id="KW-1185">Reference proteome</keyword>
<dbReference type="RefSeq" id="WP_219535205.1">
    <property type="nucleotide sequence ID" value="NZ_JAHKRM010000025.1"/>
</dbReference>
<accession>A0ABW4GA13</accession>
<gene>
    <name evidence="2" type="ORF">ACFSJ0_21175</name>
</gene>
<comment type="caution">
    <text evidence="2">The sequence shown here is derived from an EMBL/GenBank/DDBJ whole genome shotgun (WGS) entry which is preliminary data.</text>
</comment>